<accession>A0A382XAB1</accession>
<dbReference type="AlphaFoldDB" id="A0A382XAB1"/>
<dbReference type="EMBL" id="UINC01166065">
    <property type="protein sequence ID" value="SVD67814.1"/>
    <property type="molecule type" value="Genomic_DNA"/>
</dbReference>
<protein>
    <submittedName>
        <fullName evidence="2">Uncharacterized protein</fullName>
    </submittedName>
</protein>
<name>A0A382XAB1_9ZZZZ</name>
<feature type="non-terminal residue" evidence="2">
    <location>
        <position position="25"/>
    </location>
</feature>
<evidence type="ECO:0000256" key="1">
    <source>
        <dbReference type="SAM" id="MobiDB-lite"/>
    </source>
</evidence>
<sequence length="25" mass="2965">METEENAPPVNRFSGASYQEEFRLY</sequence>
<organism evidence="2">
    <name type="scientific">marine metagenome</name>
    <dbReference type="NCBI Taxonomy" id="408172"/>
    <lineage>
        <taxon>unclassified sequences</taxon>
        <taxon>metagenomes</taxon>
        <taxon>ecological metagenomes</taxon>
    </lineage>
</organism>
<proteinExistence type="predicted"/>
<feature type="region of interest" description="Disordered" evidence="1">
    <location>
        <begin position="1"/>
        <end position="25"/>
    </location>
</feature>
<reference evidence="2" key="1">
    <citation type="submission" date="2018-05" db="EMBL/GenBank/DDBJ databases">
        <authorList>
            <person name="Lanie J.A."/>
            <person name="Ng W.-L."/>
            <person name="Kazmierczak K.M."/>
            <person name="Andrzejewski T.M."/>
            <person name="Davidsen T.M."/>
            <person name="Wayne K.J."/>
            <person name="Tettelin H."/>
            <person name="Glass J.I."/>
            <person name="Rusch D."/>
            <person name="Podicherti R."/>
            <person name="Tsui H.-C.T."/>
            <person name="Winkler M.E."/>
        </authorList>
    </citation>
    <scope>NUCLEOTIDE SEQUENCE</scope>
</reference>
<gene>
    <name evidence="2" type="ORF">METZ01_LOCUS420668</name>
</gene>
<evidence type="ECO:0000313" key="2">
    <source>
        <dbReference type="EMBL" id="SVD67814.1"/>
    </source>
</evidence>